<keyword evidence="2" id="KW-0413">Isomerase</keyword>
<organism evidence="2 3">
    <name type="scientific">Microvirga arabica</name>
    <dbReference type="NCBI Taxonomy" id="1128671"/>
    <lineage>
        <taxon>Bacteria</taxon>
        <taxon>Pseudomonadati</taxon>
        <taxon>Pseudomonadota</taxon>
        <taxon>Alphaproteobacteria</taxon>
        <taxon>Hyphomicrobiales</taxon>
        <taxon>Methylobacteriaceae</taxon>
        <taxon>Microvirga</taxon>
    </lineage>
</organism>
<keyword evidence="3" id="KW-1185">Reference proteome</keyword>
<dbReference type="Gene3D" id="3.20.20.150">
    <property type="entry name" value="Divalent-metal-dependent TIM barrel enzymes"/>
    <property type="match status" value="1"/>
</dbReference>
<evidence type="ECO:0000313" key="3">
    <source>
        <dbReference type="Proteomes" id="UP001593940"/>
    </source>
</evidence>
<dbReference type="PANTHER" id="PTHR12110">
    <property type="entry name" value="HYDROXYPYRUVATE ISOMERASE"/>
    <property type="match status" value="1"/>
</dbReference>
<accession>A0ABV6YG70</accession>
<proteinExistence type="predicted"/>
<evidence type="ECO:0000313" key="2">
    <source>
        <dbReference type="EMBL" id="MFC1460274.1"/>
    </source>
</evidence>
<reference evidence="2 3" key="1">
    <citation type="submission" date="2024-09" db="EMBL/GenBank/DDBJ databases">
        <title>Nodulacao em especies de Leguminosae Basais da Amazonia e Caracterizacao dos Rizobios e Bacterias Associadas aos Nodulos.</title>
        <authorList>
            <person name="Jambeiro I.C.A."/>
            <person name="Lopes I.S."/>
            <person name="Aguiar E.R.G.R."/>
            <person name="Santos A.F.J."/>
            <person name="Dos Santos J.M.F."/>
            <person name="Gross E."/>
        </authorList>
    </citation>
    <scope>NUCLEOTIDE SEQUENCE [LARGE SCALE GENOMIC DNA]</scope>
    <source>
        <strain evidence="2 3">BRUESC1165</strain>
    </source>
</reference>
<sequence length="272" mass="29792">MLMSLCNEVVRHLPFPQQCALARELGYDGLEIAPFTLGDEPHRLTPARIAELRSIASREGIGITGLHWLLMKPDNLSITSRDAPVRQRTVDVMRSLIDLCAELGGHYLVHGSPRQRELTPEHEREQRAFGAECFTTAGEHASAAGVVYCIEPLAPDETNFVTSVAEAADLVRQINIPALRTMIDCAAAMRGRDGDPARLLSTWLPSGLIAHVHLNDPNRRGPGQGSLHFKPILQALREEGYSGFLGIEPFIYEPDGPSSAARAIGYLRGCLE</sequence>
<dbReference type="RefSeq" id="WP_203269726.1">
    <property type="nucleotide sequence ID" value="NZ_JAFBID010000001.1"/>
</dbReference>
<evidence type="ECO:0000259" key="1">
    <source>
        <dbReference type="Pfam" id="PF01261"/>
    </source>
</evidence>
<comment type="caution">
    <text evidence="2">The sequence shown here is derived from an EMBL/GenBank/DDBJ whole genome shotgun (WGS) entry which is preliminary data.</text>
</comment>
<dbReference type="PANTHER" id="PTHR12110:SF21">
    <property type="entry name" value="XYLOSE ISOMERASE-LIKE TIM BARREL DOMAIN-CONTAINING PROTEIN"/>
    <property type="match status" value="1"/>
</dbReference>
<feature type="domain" description="Xylose isomerase-like TIM barrel" evidence="1">
    <location>
        <begin position="20"/>
        <end position="268"/>
    </location>
</feature>
<dbReference type="InterPro" id="IPR050312">
    <property type="entry name" value="IolE/XylAMocC-like"/>
</dbReference>
<dbReference type="Pfam" id="PF01261">
    <property type="entry name" value="AP_endonuc_2"/>
    <property type="match status" value="1"/>
</dbReference>
<dbReference type="EMBL" id="JBHOMY010000121">
    <property type="protein sequence ID" value="MFC1460274.1"/>
    <property type="molecule type" value="Genomic_DNA"/>
</dbReference>
<gene>
    <name evidence="2" type="ORF">ACETIH_26925</name>
</gene>
<dbReference type="Proteomes" id="UP001593940">
    <property type="component" value="Unassembled WGS sequence"/>
</dbReference>
<dbReference type="SUPFAM" id="SSF51658">
    <property type="entry name" value="Xylose isomerase-like"/>
    <property type="match status" value="1"/>
</dbReference>
<name>A0ABV6YG70_9HYPH</name>
<dbReference type="InterPro" id="IPR013022">
    <property type="entry name" value="Xyl_isomerase-like_TIM-brl"/>
</dbReference>
<protein>
    <submittedName>
        <fullName evidence="2">Sugar phosphate isomerase/epimerase family protein</fullName>
    </submittedName>
</protein>
<dbReference type="InterPro" id="IPR036237">
    <property type="entry name" value="Xyl_isomerase-like_sf"/>
</dbReference>
<dbReference type="GO" id="GO:0016853">
    <property type="term" value="F:isomerase activity"/>
    <property type="evidence" value="ECO:0007669"/>
    <property type="project" value="UniProtKB-KW"/>
</dbReference>